<dbReference type="SUPFAM" id="SSF51126">
    <property type="entry name" value="Pectin lyase-like"/>
    <property type="match status" value="2"/>
</dbReference>
<feature type="non-terminal residue" evidence="2">
    <location>
        <position position="603"/>
    </location>
</feature>
<evidence type="ECO:0000313" key="2">
    <source>
        <dbReference type="EMBL" id="MCX5618807.1"/>
    </source>
</evidence>
<dbReference type="EMBL" id="JANIDY010000009">
    <property type="protein sequence ID" value="MCX5618807.1"/>
    <property type="molecule type" value="Genomic_DNA"/>
</dbReference>
<reference evidence="2" key="1">
    <citation type="submission" date="2022-07" db="EMBL/GenBank/DDBJ databases">
        <title>Bombella genomes.</title>
        <authorList>
            <person name="Harer L."/>
            <person name="Styblova S."/>
            <person name="Ehrmann M."/>
        </authorList>
    </citation>
    <scope>NUCLEOTIDE SEQUENCE</scope>
    <source>
        <strain evidence="2">TMW 2.2543</strain>
    </source>
</reference>
<name>A0ABT3WI51_9PROT</name>
<keyword evidence="3" id="KW-1185">Reference proteome</keyword>
<protein>
    <submittedName>
        <fullName evidence="2">Autotransporter-associated beta strand repeat-containing protein</fullName>
    </submittedName>
</protein>
<evidence type="ECO:0000256" key="1">
    <source>
        <dbReference type="ARBA" id="ARBA00022729"/>
    </source>
</evidence>
<organism evidence="2 3">
    <name type="scientific">Bombella pluederhausensis</name>
    <dbReference type="NCBI Taxonomy" id="2967336"/>
    <lineage>
        <taxon>Bacteria</taxon>
        <taxon>Pseudomonadati</taxon>
        <taxon>Pseudomonadota</taxon>
        <taxon>Alphaproteobacteria</taxon>
        <taxon>Acetobacterales</taxon>
        <taxon>Acetobacteraceae</taxon>
        <taxon>Bombella</taxon>
    </lineage>
</organism>
<proteinExistence type="predicted"/>
<dbReference type="Proteomes" id="UP001165576">
    <property type="component" value="Unassembled WGS sequence"/>
</dbReference>
<dbReference type="InterPro" id="IPR013425">
    <property type="entry name" value="Autotrns_rpt"/>
</dbReference>
<keyword evidence="1" id="KW-0732">Signal</keyword>
<sequence length="603" mass="61008">TLTKGGTLTLTNAGDSYNGALSGEGGLTIAGGTETLTGDNTYKGQTLVEKGAQLTVNGNNQNATGLTSVTQGATLRGAGTIGGDVSIGAGATFAPGTESTPGSLNIHGNLTLDDHSTQVFRLGQTDTEGGKYNDFVNVAGDLKLGGTLSIQPMEQGPDAQNSALTPGVYRLYSYAGSLNGTQQQINLTQGTGSNLQLQTSMDNQVNLVTDAHDFIFWDGDAASNRSERGIGNNKIDGGDGVWQAASNHGISSWTKADGKYNSQWQNGNMAIFGGTNAGVVRVSDKTADGTDSPVSFSAIQFVPTKNGGTYLITGDNLYASTDDTIIRVGSAEADSNLTAEIASVIDGSKVDGGTSLHKTDAGTLILSSDNQFARATQIDGGTLQLGNGGTTGSVGTADIINKGRLVIDHSNDVTLSQAISGTGSFVQQGTGTTTLSGANSYTGDTDVLNGRLNILSSIGGNLNNYATTKIDGGHVVGTTTNNGTLTAQNGTLATLLNQAGSAKLTDSSVGNVINKAGFTLINSALNGTLGNEGTADIEGSKVADTTTNNGTLIVKKSALAGLFNQTGTAKLTDSSVGNVINKAGFTLTNSALNGTLGNEGTAG</sequence>
<dbReference type="RefSeq" id="WP_266117330.1">
    <property type="nucleotide sequence ID" value="NZ_JANIDY010000009.1"/>
</dbReference>
<comment type="caution">
    <text evidence="2">The sequence shown here is derived from an EMBL/GenBank/DDBJ whole genome shotgun (WGS) entry which is preliminary data.</text>
</comment>
<feature type="non-terminal residue" evidence="2">
    <location>
        <position position="1"/>
    </location>
</feature>
<dbReference type="Pfam" id="PF12951">
    <property type="entry name" value="PATR"/>
    <property type="match status" value="3"/>
</dbReference>
<dbReference type="InterPro" id="IPR011050">
    <property type="entry name" value="Pectin_lyase_fold/virulence"/>
</dbReference>
<evidence type="ECO:0000313" key="3">
    <source>
        <dbReference type="Proteomes" id="UP001165576"/>
    </source>
</evidence>
<accession>A0ABT3WI51</accession>
<gene>
    <name evidence="2" type="ORF">NQF86_09095</name>
</gene>
<dbReference type="NCBIfam" id="TIGR02601">
    <property type="entry name" value="autotrns_rpt"/>
    <property type="match status" value="2"/>
</dbReference>